<reference evidence="5 6" key="1">
    <citation type="submission" date="2024-05" db="EMBL/GenBank/DDBJ databases">
        <authorList>
            <person name="Wallberg A."/>
        </authorList>
    </citation>
    <scope>NUCLEOTIDE SEQUENCE [LARGE SCALE GENOMIC DNA]</scope>
</reference>
<keyword evidence="6" id="KW-1185">Reference proteome</keyword>
<keyword evidence="3" id="KW-0732">Signal</keyword>
<feature type="compositionally biased region" description="Polar residues" evidence="2">
    <location>
        <begin position="101"/>
        <end position="135"/>
    </location>
</feature>
<feature type="region of interest" description="Disordered" evidence="2">
    <location>
        <begin position="271"/>
        <end position="313"/>
    </location>
</feature>
<evidence type="ECO:0000313" key="5">
    <source>
        <dbReference type="EMBL" id="CAL4067097.1"/>
    </source>
</evidence>
<evidence type="ECO:0000256" key="3">
    <source>
        <dbReference type="SAM" id="SignalP"/>
    </source>
</evidence>
<feature type="compositionally biased region" description="Low complexity" evidence="2">
    <location>
        <begin position="57"/>
        <end position="72"/>
    </location>
</feature>
<evidence type="ECO:0000313" key="6">
    <source>
        <dbReference type="Proteomes" id="UP001497623"/>
    </source>
</evidence>
<dbReference type="PANTHER" id="PTHR16515">
    <property type="entry name" value="PR DOMAIN ZINC FINGER PROTEIN"/>
    <property type="match status" value="1"/>
</dbReference>
<keyword evidence="1" id="KW-0862">Zinc</keyword>
<feature type="non-terminal residue" evidence="5">
    <location>
        <position position="1"/>
    </location>
</feature>
<protein>
    <recommendedName>
        <fullName evidence="4">C2H2-type domain-containing protein</fullName>
    </recommendedName>
</protein>
<dbReference type="GO" id="GO:0022008">
    <property type="term" value="P:neurogenesis"/>
    <property type="evidence" value="ECO:0007669"/>
    <property type="project" value="TreeGrafter"/>
</dbReference>
<dbReference type="SUPFAM" id="SSF57667">
    <property type="entry name" value="beta-beta-alpha zinc fingers"/>
    <property type="match status" value="1"/>
</dbReference>
<dbReference type="GO" id="GO:0010468">
    <property type="term" value="P:regulation of gene expression"/>
    <property type="evidence" value="ECO:0007669"/>
    <property type="project" value="TreeGrafter"/>
</dbReference>
<feature type="chain" id="PRO_5043853245" description="C2H2-type domain-containing protein" evidence="3">
    <location>
        <begin position="19"/>
        <end position="313"/>
    </location>
</feature>
<dbReference type="AlphaFoldDB" id="A0AAV2Q0V0"/>
<organism evidence="5 6">
    <name type="scientific">Meganyctiphanes norvegica</name>
    <name type="common">Northern krill</name>
    <name type="synonym">Thysanopoda norvegica</name>
    <dbReference type="NCBI Taxonomy" id="48144"/>
    <lineage>
        <taxon>Eukaryota</taxon>
        <taxon>Metazoa</taxon>
        <taxon>Ecdysozoa</taxon>
        <taxon>Arthropoda</taxon>
        <taxon>Crustacea</taxon>
        <taxon>Multicrustacea</taxon>
        <taxon>Malacostraca</taxon>
        <taxon>Eumalacostraca</taxon>
        <taxon>Eucarida</taxon>
        <taxon>Euphausiacea</taxon>
        <taxon>Euphausiidae</taxon>
        <taxon>Meganyctiphanes</taxon>
    </lineage>
</organism>
<feature type="region of interest" description="Disordered" evidence="2">
    <location>
        <begin position="22"/>
        <end position="135"/>
    </location>
</feature>
<comment type="caution">
    <text evidence="5">The sequence shown here is derived from an EMBL/GenBank/DDBJ whole genome shotgun (WGS) entry which is preliminary data.</text>
</comment>
<dbReference type="InterPro" id="IPR036236">
    <property type="entry name" value="Znf_C2H2_sf"/>
</dbReference>
<dbReference type="Proteomes" id="UP001497623">
    <property type="component" value="Unassembled WGS sequence"/>
</dbReference>
<gene>
    <name evidence="5" type="ORF">MNOR_LOCUS6183</name>
</gene>
<dbReference type="SMART" id="SM00355">
    <property type="entry name" value="ZnF_C2H2"/>
    <property type="match status" value="2"/>
</dbReference>
<sequence>PIVTHILIISGTFARLVADHLGSAGSNSSGNGGKILDKSPGPQRKSPGSVNRSPAQVTSATTVTPGTTKSPGQITWTPGLPWSPASPSAGIWGKVPPLYSKGSQHQTPTVVRSPGTAPSTPTGRSPTVEGQTSSVTVSPLASLVPVLSGGSPTSCITTSGSSGGGGISNSCAGSNIGGGGGGLMRSTSLVILPTKEGAPLTCDICFKSFTSRSNLNKHKRVQHSGEEYVCPICRRAFRNRYYIKEHVLLCSTATQKKATAACVATVGGSLAGGTSAEDSRSTEDLLYSTQENNGEEADDKPTDLAIRRPTSPL</sequence>
<dbReference type="InterPro" id="IPR050331">
    <property type="entry name" value="Zinc_finger"/>
</dbReference>
<dbReference type="PANTHER" id="PTHR16515:SF20">
    <property type="entry name" value="PR DOMAIN ZINC FINGER PROTEIN 12"/>
    <property type="match status" value="1"/>
</dbReference>
<accession>A0AAV2Q0V0</accession>
<keyword evidence="1" id="KW-0479">Metal-binding</keyword>
<evidence type="ECO:0000256" key="1">
    <source>
        <dbReference type="PROSITE-ProRule" id="PRU00042"/>
    </source>
</evidence>
<evidence type="ECO:0000259" key="4">
    <source>
        <dbReference type="PROSITE" id="PS50157"/>
    </source>
</evidence>
<dbReference type="InterPro" id="IPR013087">
    <property type="entry name" value="Znf_C2H2_type"/>
</dbReference>
<dbReference type="GO" id="GO:0008270">
    <property type="term" value="F:zinc ion binding"/>
    <property type="evidence" value="ECO:0007669"/>
    <property type="project" value="UniProtKB-KW"/>
</dbReference>
<keyword evidence="1" id="KW-0863">Zinc-finger</keyword>
<feature type="compositionally biased region" description="Polar residues" evidence="2">
    <location>
        <begin position="46"/>
        <end position="56"/>
    </location>
</feature>
<feature type="signal peptide" evidence="3">
    <location>
        <begin position="1"/>
        <end position="18"/>
    </location>
</feature>
<dbReference type="PROSITE" id="PS00028">
    <property type="entry name" value="ZINC_FINGER_C2H2_1"/>
    <property type="match status" value="1"/>
</dbReference>
<name>A0AAV2Q0V0_MEGNR</name>
<dbReference type="Gene3D" id="3.30.160.60">
    <property type="entry name" value="Classic Zinc Finger"/>
    <property type="match status" value="1"/>
</dbReference>
<dbReference type="Pfam" id="PF00096">
    <property type="entry name" value="zf-C2H2"/>
    <property type="match status" value="2"/>
</dbReference>
<evidence type="ECO:0000256" key="2">
    <source>
        <dbReference type="SAM" id="MobiDB-lite"/>
    </source>
</evidence>
<proteinExistence type="predicted"/>
<dbReference type="GO" id="GO:0005634">
    <property type="term" value="C:nucleus"/>
    <property type="evidence" value="ECO:0007669"/>
    <property type="project" value="TreeGrafter"/>
</dbReference>
<feature type="domain" description="C2H2-type" evidence="4">
    <location>
        <begin position="200"/>
        <end position="228"/>
    </location>
</feature>
<dbReference type="PROSITE" id="PS50157">
    <property type="entry name" value="ZINC_FINGER_C2H2_2"/>
    <property type="match status" value="1"/>
</dbReference>
<dbReference type="EMBL" id="CAXKWB010002515">
    <property type="protein sequence ID" value="CAL4067097.1"/>
    <property type="molecule type" value="Genomic_DNA"/>
</dbReference>